<comment type="caution">
    <text evidence="3">The sequence shown here is derived from an EMBL/GenBank/DDBJ whole genome shotgun (WGS) entry which is preliminary data.</text>
</comment>
<accession>A0A7W9PSD5</accession>
<feature type="transmembrane region" description="Helical" evidence="1">
    <location>
        <begin position="145"/>
        <end position="163"/>
    </location>
</feature>
<dbReference type="SUPFAM" id="SSF54909">
    <property type="entry name" value="Dimeric alpha+beta barrel"/>
    <property type="match status" value="1"/>
</dbReference>
<dbReference type="PANTHER" id="PTHR40057:SF1">
    <property type="entry name" value="SLR1162 PROTEIN"/>
    <property type="match status" value="1"/>
</dbReference>
<evidence type="ECO:0000256" key="1">
    <source>
        <dbReference type="SAM" id="Phobius"/>
    </source>
</evidence>
<reference evidence="3 4" key="1">
    <citation type="submission" date="2020-08" db="EMBL/GenBank/DDBJ databases">
        <title>Genomic Encyclopedia of Type Strains, Phase III (KMG-III): the genomes of soil and plant-associated and newly described type strains.</title>
        <authorList>
            <person name="Whitman W."/>
        </authorList>
    </citation>
    <scope>NUCLEOTIDE SEQUENCE [LARGE SCALE GENOMIC DNA]</scope>
    <source>
        <strain evidence="3 4">CECT 3313</strain>
    </source>
</reference>
<dbReference type="PANTHER" id="PTHR40057">
    <property type="entry name" value="SLR1162 PROTEIN"/>
    <property type="match status" value="1"/>
</dbReference>
<feature type="domain" description="ABM" evidence="2">
    <location>
        <begin position="11"/>
        <end position="79"/>
    </location>
</feature>
<dbReference type="Gene3D" id="3.30.70.100">
    <property type="match status" value="1"/>
</dbReference>
<evidence type="ECO:0000259" key="2">
    <source>
        <dbReference type="Pfam" id="PF03992"/>
    </source>
</evidence>
<keyword evidence="1" id="KW-0812">Transmembrane</keyword>
<dbReference type="InterPro" id="IPR007138">
    <property type="entry name" value="ABM_dom"/>
</dbReference>
<keyword evidence="1" id="KW-1133">Transmembrane helix</keyword>
<dbReference type="AlphaFoldDB" id="A0A7W9PSD5"/>
<evidence type="ECO:0000313" key="3">
    <source>
        <dbReference type="EMBL" id="MBB5927019.1"/>
    </source>
</evidence>
<proteinExistence type="predicted"/>
<dbReference type="Pfam" id="PF03992">
    <property type="entry name" value="ABM"/>
    <property type="match status" value="1"/>
</dbReference>
<dbReference type="RefSeq" id="WP_184964095.1">
    <property type="nucleotide sequence ID" value="NZ_BAAAWF010000087.1"/>
</dbReference>
<keyword evidence="4" id="KW-1185">Reference proteome</keyword>
<evidence type="ECO:0000313" key="4">
    <source>
        <dbReference type="Proteomes" id="UP000585836"/>
    </source>
</evidence>
<protein>
    <recommendedName>
        <fullName evidence="2">ABM domain-containing protein</fullName>
    </recommendedName>
</protein>
<sequence>MSGDTGAGRAVTVVVTRVVAPGKEDDFARWADEVDRAAAGFPGHLGAVRLHDAQGLHHLVYRFDSAEHLDAWERSDVRQELLRRGNRISDPRSSSSADLAPWFTLQERGVPPKWKSFLTTWAAAYPCLLTFATLLKLLFPGLPQSAALAVNSFLLTALLTWVIQPRLTRQARPWLLRGAHPAPTRGTAPAPRRRA</sequence>
<dbReference type="Proteomes" id="UP000585836">
    <property type="component" value="Unassembled WGS sequence"/>
</dbReference>
<gene>
    <name evidence="3" type="ORF">FHS34_002475</name>
</gene>
<dbReference type="InterPro" id="IPR038762">
    <property type="entry name" value="ABM_predict"/>
</dbReference>
<dbReference type="InterPro" id="IPR011008">
    <property type="entry name" value="Dimeric_a/b-barrel"/>
</dbReference>
<name>A0A7W9PSD5_9ACTN</name>
<organism evidence="3 4">
    <name type="scientific">Streptomyces echinatus</name>
    <dbReference type="NCBI Taxonomy" id="67293"/>
    <lineage>
        <taxon>Bacteria</taxon>
        <taxon>Bacillati</taxon>
        <taxon>Actinomycetota</taxon>
        <taxon>Actinomycetes</taxon>
        <taxon>Kitasatosporales</taxon>
        <taxon>Streptomycetaceae</taxon>
        <taxon>Streptomyces</taxon>
    </lineage>
</organism>
<keyword evidence="1" id="KW-0472">Membrane</keyword>
<dbReference type="EMBL" id="JACHJK010000003">
    <property type="protein sequence ID" value="MBB5927019.1"/>
    <property type="molecule type" value="Genomic_DNA"/>
</dbReference>